<keyword evidence="2" id="KW-0719">Serine esterase</keyword>
<dbReference type="Pfam" id="PF00135">
    <property type="entry name" value="COesterase"/>
    <property type="match status" value="2"/>
</dbReference>
<comment type="similarity">
    <text evidence="1">Belongs to the type-B carboxylesterase/lipase family.</text>
</comment>
<feature type="domain" description="Carboxylesterase type B" evidence="6">
    <location>
        <begin position="227"/>
        <end position="288"/>
    </location>
</feature>
<dbReference type="PANTHER" id="PTHR43142">
    <property type="entry name" value="CARBOXYLIC ESTER HYDROLASE"/>
    <property type="match status" value="1"/>
</dbReference>
<feature type="domain" description="Carboxylesterase type B" evidence="6">
    <location>
        <begin position="17"/>
        <end position="223"/>
    </location>
</feature>
<dbReference type="PROSITE" id="PS00941">
    <property type="entry name" value="CARBOXYLESTERASE_B_2"/>
    <property type="match status" value="1"/>
</dbReference>
<keyword evidence="3" id="KW-0378">Hydrolase</keyword>
<accession>A0ABM1MBW0</accession>
<evidence type="ECO:0000256" key="5">
    <source>
        <dbReference type="SAM" id="SignalP"/>
    </source>
</evidence>
<dbReference type="Gene3D" id="3.40.50.1820">
    <property type="entry name" value="alpha/beta hydrolase"/>
    <property type="match status" value="2"/>
</dbReference>
<evidence type="ECO:0000259" key="6">
    <source>
        <dbReference type="Pfam" id="PF00135"/>
    </source>
</evidence>
<evidence type="ECO:0000256" key="1">
    <source>
        <dbReference type="ARBA" id="ARBA00005964"/>
    </source>
</evidence>
<evidence type="ECO:0000313" key="8">
    <source>
        <dbReference type="RefSeq" id="XP_017772060.1"/>
    </source>
</evidence>
<evidence type="ECO:0000256" key="2">
    <source>
        <dbReference type="ARBA" id="ARBA00022487"/>
    </source>
</evidence>
<protein>
    <submittedName>
        <fullName evidence="8">Esterase FE4-like</fullName>
    </submittedName>
</protein>
<dbReference type="InterPro" id="IPR029058">
    <property type="entry name" value="AB_hydrolase_fold"/>
</dbReference>
<evidence type="ECO:0000256" key="3">
    <source>
        <dbReference type="ARBA" id="ARBA00022801"/>
    </source>
</evidence>
<keyword evidence="5" id="KW-0732">Signal</keyword>
<dbReference type="GeneID" id="108559329"/>
<dbReference type="InterPro" id="IPR002018">
    <property type="entry name" value="CarbesteraseB"/>
</dbReference>
<feature type="signal peptide" evidence="5">
    <location>
        <begin position="1"/>
        <end position="15"/>
    </location>
</feature>
<feature type="chain" id="PRO_5046175038" evidence="5">
    <location>
        <begin position="16"/>
        <end position="323"/>
    </location>
</feature>
<name>A0ABM1MBW0_NICVS</name>
<dbReference type="RefSeq" id="XP_017772060.1">
    <property type="nucleotide sequence ID" value="XM_017916571.1"/>
</dbReference>
<keyword evidence="4" id="KW-0325">Glycoprotein</keyword>
<gene>
    <name evidence="8" type="primary">LOC108559329</name>
</gene>
<dbReference type="InterPro" id="IPR019819">
    <property type="entry name" value="Carboxylesterase_B_CS"/>
</dbReference>
<organism evidence="7 8">
    <name type="scientific">Nicrophorus vespilloides</name>
    <name type="common">Boreal carrion beetle</name>
    <dbReference type="NCBI Taxonomy" id="110193"/>
    <lineage>
        <taxon>Eukaryota</taxon>
        <taxon>Metazoa</taxon>
        <taxon>Ecdysozoa</taxon>
        <taxon>Arthropoda</taxon>
        <taxon>Hexapoda</taxon>
        <taxon>Insecta</taxon>
        <taxon>Pterygota</taxon>
        <taxon>Neoptera</taxon>
        <taxon>Endopterygota</taxon>
        <taxon>Coleoptera</taxon>
        <taxon>Polyphaga</taxon>
        <taxon>Staphyliniformia</taxon>
        <taxon>Silphidae</taxon>
        <taxon>Nicrophorinae</taxon>
        <taxon>Nicrophorus</taxon>
    </lineage>
</organism>
<proteinExistence type="inferred from homology"/>
<evidence type="ECO:0000313" key="7">
    <source>
        <dbReference type="Proteomes" id="UP000695000"/>
    </source>
</evidence>
<evidence type="ECO:0000256" key="4">
    <source>
        <dbReference type="ARBA" id="ARBA00023180"/>
    </source>
</evidence>
<dbReference type="PANTHER" id="PTHR43142:SF1">
    <property type="entry name" value="CARBOXYLIC ESTER HYDROLASE"/>
    <property type="match status" value="1"/>
</dbReference>
<dbReference type="SUPFAM" id="SSF53474">
    <property type="entry name" value="alpha/beta-Hydrolases"/>
    <property type="match status" value="1"/>
</dbReference>
<dbReference type="Proteomes" id="UP000695000">
    <property type="component" value="Unplaced"/>
</dbReference>
<reference evidence="8" key="1">
    <citation type="submission" date="2025-08" db="UniProtKB">
        <authorList>
            <consortium name="RefSeq"/>
        </authorList>
    </citation>
    <scope>IDENTIFICATION</scope>
    <source>
        <tissue evidence="8">Whole Larva</tissue>
    </source>
</reference>
<keyword evidence="7" id="KW-1185">Reference proteome</keyword>
<sequence>MWILAFFGYLSQVNGDVIVNLANGQVRGIQSVTDTCNTDVCSTEHPYYAFKGMRYAQPPERFKRSVAVKPWTGIYDATSDGASCIQVPRSNLKESEDCLFINVYTPTLPSDSNISLAVMVWIYGGTFIFGDSNYATYGPDHFLLENVIIVSLNYRLGLFGFMSTGNDLLPGNDGIKDLVLGLQWIKENIHAFNGDPNNILLFGESAGAALISYLIQSPLTRNLGLEKVAHGGELNYFWKNSFTTSTKFSSNDLLTRRRLIRLWTNFAKYGNPTPVLDTILQNITWPTASLGRTNINCDPSHTKTDTKGRWFNSEKPTKNCGSC</sequence>